<dbReference type="AlphaFoldDB" id="A0A0P7VFR6"/>
<dbReference type="Proteomes" id="UP000034805">
    <property type="component" value="Unassembled WGS sequence"/>
</dbReference>
<organism evidence="1 2">
    <name type="scientific">Scleropages formosus</name>
    <name type="common">Asian bonytongue</name>
    <name type="synonym">Osteoglossum formosum</name>
    <dbReference type="NCBI Taxonomy" id="113540"/>
    <lineage>
        <taxon>Eukaryota</taxon>
        <taxon>Metazoa</taxon>
        <taxon>Chordata</taxon>
        <taxon>Craniata</taxon>
        <taxon>Vertebrata</taxon>
        <taxon>Euteleostomi</taxon>
        <taxon>Actinopterygii</taxon>
        <taxon>Neopterygii</taxon>
        <taxon>Teleostei</taxon>
        <taxon>Osteoglossocephala</taxon>
        <taxon>Osteoglossomorpha</taxon>
        <taxon>Osteoglossiformes</taxon>
        <taxon>Osteoglossidae</taxon>
        <taxon>Scleropages</taxon>
    </lineage>
</organism>
<reference evidence="1 2" key="1">
    <citation type="submission" date="2015-08" db="EMBL/GenBank/DDBJ databases">
        <title>The genome of the Asian arowana (Scleropages formosus).</title>
        <authorList>
            <person name="Tan M.H."/>
            <person name="Gan H.M."/>
            <person name="Croft L.J."/>
            <person name="Austin C.M."/>
        </authorList>
    </citation>
    <scope>NUCLEOTIDE SEQUENCE [LARGE SCALE GENOMIC DNA]</scope>
    <source>
        <strain evidence="1">Aro1</strain>
    </source>
</reference>
<comment type="caution">
    <text evidence="1">The sequence shown here is derived from an EMBL/GenBank/DDBJ whole genome shotgun (WGS) entry which is preliminary data.</text>
</comment>
<dbReference type="EMBL" id="JARO02002621">
    <property type="protein sequence ID" value="KPP72248.1"/>
    <property type="molecule type" value="Genomic_DNA"/>
</dbReference>
<sequence>MSFCLNNIKAQLGANYLVFNVDKTMITFLGPELPSSIFSQLSVEALNFSSIIAAPCCLAALLVSSPPFSLCRVLLPETSPGPRNTAMLIKFFLRFIGYPLHILLVTYKGLAPPYIVDLLANYKSGCTVSSEGSNLLEILEIPMRTVGCSVFSYWTPEQWNTIAGRKTY</sequence>
<accession>A0A0P7VFR6</accession>
<gene>
    <name evidence="1" type="ORF">Z043_108766</name>
</gene>
<proteinExistence type="predicted"/>
<protein>
    <submittedName>
        <fullName evidence="1">Uncharacterized protein</fullName>
    </submittedName>
</protein>
<evidence type="ECO:0000313" key="2">
    <source>
        <dbReference type="Proteomes" id="UP000034805"/>
    </source>
</evidence>
<evidence type="ECO:0000313" key="1">
    <source>
        <dbReference type="EMBL" id="KPP72248.1"/>
    </source>
</evidence>
<name>A0A0P7VFR6_SCLFO</name>